<keyword evidence="3 9" id="KW-1003">Cell membrane</keyword>
<dbReference type="GO" id="GO:0043952">
    <property type="term" value="P:protein transport by the Sec complex"/>
    <property type="evidence" value="ECO:0007669"/>
    <property type="project" value="UniProtKB-UniRule"/>
</dbReference>
<reference evidence="13 14" key="1">
    <citation type="submission" date="2020-03" db="EMBL/GenBank/DDBJ databases">
        <title>Whole genome shotgun sequence of Phytohabitans flavus NBRC 107702.</title>
        <authorList>
            <person name="Komaki H."/>
            <person name="Tamura T."/>
        </authorList>
    </citation>
    <scope>NUCLEOTIDE SEQUENCE [LARGE SCALE GENOMIC DNA]</scope>
    <source>
        <strain evidence="13 14">NBRC 107702</strain>
    </source>
</reference>
<evidence type="ECO:0000313" key="14">
    <source>
        <dbReference type="Proteomes" id="UP000502508"/>
    </source>
</evidence>
<protein>
    <recommendedName>
        <fullName evidence="9">Protein translocase subunit SecD</fullName>
    </recommendedName>
</protein>
<comment type="caution">
    <text evidence="9">Lacks conserved residue(s) required for the propagation of feature annotation.</text>
</comment>
<evidence type="ECO:0000256" key="8">
    <source>
        <dbReference type="ARBA" id="ARBA00023136"/>
    </source>
</evidence>
<keyword evidence="6 9" id="KW-1133">Transmembrane helix</keyword>
<feature type="domain" description="Protein translocase subunit SecDF P1" evidence="11">
    <location>
        <begin position="58"/>
        <end position="114"/>
    </location>
</feature>
<dbReference type="Proteomes" id="UP000502508">
    <property type="component" value="Chromosome"/>
</dbReference>
<evidence type="ECO:0000256" key="9">
    <source>
        <dbReference type="HAMAP-Rule" id="MF_01463"/>
    </source>
</evidence>
<dbReference type="RefSeq" id="WP_197938754.1">
    <property type="nucleotide sequence ID" value="NZ_AP022870.1"/>
</dbReference>
<evidence type="ECO:0000256" key="4">
    <source>
        <dbReference type="ARBA" id="ARBA00022692"/>
    </source>
</evidence>
<proteinExistence type="inferred from homology"/>
<dbReference type="GO" id="GO:0065002">
    <property type="term" value="P:intracellular protein transmembrane transport"/>
    <property type="evidence" value="ECO:0007669"/>
    <property type="project" value="UniProtKB-UniRule"/>
</dbReference>
<dbReference type="Gene3D" id="3.30.70.3400">
    <property type="match status" value="1"/>
</dbReference>
<dbReference type="InterPro" id="IPR048634">
    <property type="entry name" value="SecD_SecF_C"/>
</dbReference>
<evidence type="ECO:0000256" key="2">
    <source>
        <dbReference type="ARBA" id="ARBA00022448"/>
    </source>
</evidence>
<feature type="transmembrane region" description="Helical" evidence="9">
    <location>
        <begin position="268"/>
        <end position="288"/>
    </location>
</feature>
<feature type="transmembrane region" description="Helical" evidence="9">
    <location>
        <begin position="459"/>
        <end position="479"/>
    </location>
</feature>
<reference evidence="13 14" key="2">
    <citation type="submission" date="2020-03" db="EMBL/GenBank/DDBJ databases">
        <authorList>
            <person name="Ichikawa N."/>
            <person name="Kimura A."/>
            <person name="Kitahashi Y."/>
            <person name="Uohara A."/>
        </authorList>
    </citation>
    <scope>NUCLEOTIDE SEQUENCE [LARGE SCALE GENOMIC DNA]</scope>
    <source>
        <strain evidence="13 14">NBRC 107702</strain>
    </source>
</reference>
<evidence type="ECO:0000256" key="6">
    <source>
        <dbReference type="ARBA" id="ARBA00022989"/>
    </source>
</evidence>
<feature type="transmembrane region" description="Helical" evidence="9">
    <location>
        <begin position="361"/>
        <end position="388"/>
    </location>
</feature>
<dbReference type="InterPro" id="IPR055344">
    <property type="entry name" value="SecD_SecF_C_bact"/>
</dbReference>
<dbReference type="PANTHER" id="PTHR30081">
    <property type="entry name" value="PROTEIN-EXPORT MEMBRANE PROTEIN SEC"/>
    <property type="match status" value="1"/>
</dbReference>
<dbReference type="SUPFAM" id="SSF82866">
    <property type="entry name" value="Multidrug efflux transporter AcrB transmembrane domain"/>
    <property type="match status" value="1"/>
</dbReference>
<dbReference type="KEGG" id="pfla:Pflav_056690"/>
<feature type="domain" description="SecDF P1 head subdomain" evidence="12">
    <location>
        <begin position="126"/>
        <end position="247"/>
    </location>
</feature>
<comment type="subunit">
    <text evidence="9">Forms a complex with SecF. Part of the essential Sec protein translocation apparatus which comprises SecA, SecYEG and auxiliary proteins SecDF. Other proteins may also be involved.</text>
</comment>
<dbReference type="Gene3D" id="1.20.1640.10">
    <property type="entry name" value="Multidrug efflux transporter AcrB transmembrane domain"/>
    <property type="match status" value="1"/>
</dbReference>
<dbReference type="Pfam" id="PF07549">
    <property type="entry name" value="Sec_GG"/>
    <property type="match status" value="2"/>
</dbReference>
<dbReference type="InterPro" id="IPR054384">
    <property type="entry name" value="SecDF_P1_head"/>
</dbReference>
<evidence type="ECO:0000259" key="12">
    <source>
        <dbReference type="Pfam" id="PF22599"/>
    </source>
</evidence>
<name>A0A6F8XZP4_9ACTN</name>
<dbReference type="EMBL" id="AP022870">
    <property type="protein sequence ID" value="BCB79259.1"/>
    <property type="molecule type" value="Genomic_DNA"/>
</dbReference>
<dbReference type="InterPro" id="IPR005791">
    <property type="entry name" value="SecD"/>
</dbReference>
<dbReference type="InterPro" id="IPR022813">
    <property type="entry name" value="SecD/SecF_arch_bac"/>
</dbReference>
<comment type="similarity">
    <text evidence="9">Belongs to the SecD/SecF family. SecD subfamily.</text>
</comment>
<dbReference type="GO" id="GO:0006605">
    <property type="term" value="P:protein targeting"/>
    <property type="evidence" value="ECO:0007669"/>
    <property type="project" value="UniProtKB-UniRule"/>
</dbReference>
<dbReference type="InterPro" id="IPR022646">
    <property type="entry name" value="SecD/SecF_CS"/>
</dbReference>
<dbReference type="Pfam" id="PF21760">
    <property type="entry name" value="SecD_1st"/>
    <property type="match status" value="1"/>
</dbReference>
<dbReference type="Pfam" id="PF22599">
    <property type="entry name" value="SecDF_P1_head"/>
    <property type="match status" value="1"/>
</dbReference>
<evidence type="ECO:0000256" key="1">
    <source>
        <dbReference type="ARBA" id="ARBA00004651"/>
    </source>
</evidence>
<dbReference type="PANTHER" id="PTHR30081:SF1">
    <property type="entry name" value="PROTEIN TRANSLOCASE SUBUNIT SECD"/>
    <property type="match status" value="1"/>
</dbReference>
<organism evidence="13 14">
    <name type="scientific">Phytohabitans flavus</name>
    <dbReference type="NCBI Taxonomy" id="1076124"/>
    <lineage>
        <taxon>Bacteria</taxon>
        <taxon>Bacillati</taxon>
        <taxon>Actinomycetota</taxon>
        <taxon>Actinomycetes</taxon>
        <taxon>Micromonosporales</taxon>
        <taxon>Micromonosporaceae</taxon>
    </lineage>
</organism>
<dbReference type="NCBIfam" id="TIGR01129">
    <property type="entry name" value="secD"/>
    <property type="match status" value="1"/>
</dbReference>
<sequence>MSRAAVARAALALVVIVVSGWLIAVRPVRLGLDLRGGTQIVLETKDGELAKATAETTDEAVEVLRRRVDALGLSEPTLARAGERRIIVELPGVTDPGQATEVIGRTAQLSFRPVLGAASTVDGDEVLADERGQPLRLGPAALSGDQVADAAAARGQVGGWEIQLDFRDAGKGAWAELTGTAACAPQGDPTRRVAVVLDQRVLVSAEVDASTPCGSGNTSGRARITGTFTGDEARELALLIRAGALPVPVEVIEQRTVGPTLGQEAIEASARAAVVGVLATALFVVAAYRLVGFMAALALGAYGLISYAALLALGATLTLPGLAGFVLAIGMAIDANVLVFERAREEYATGRPTARTALRTGFARAWSAIADANVTTLLAAGLLFFLAAGPVRGFGVTLTVGVVVSMFTALVLARALTEGTLGLRGLARRPAWTGLAHTGWVRRTLARREPDIMGHRRRWLAISALAIAVAVTGIAVRGLNLGVEFTGGRLVTYSTSAPLRPEAARAAVADAGLPGRSSMPKGLPG</sequence>
<dbReference type="GO" id="GO:0015450">
    <property type="term" value="F:protein-transporting ATPase activity"/>
    <property type="evidence" value="ECO:0007669"/>
    <property type="project" value="InterPro"/>
</dbReference>
<evidence type="ECO:0000256" key="7">
    <source>
        <dbReference type="ARBA" id="ARBA00023010"/>
    </source>
</evidence>
<evidence type="ECO:0000259" key="10">
    <source>
        <dbReference type="Pfam" id="PF02355"/>
    </source>
</evidence>
<dbReference type="GO" id="GO:0005886">
    <property type="term" value="C:plasma membrane"/>
    <property type="evidence" value="ECO:0007669"/>
    <property type="project" value="UniProtKB-SubCell"/>
</dbReference>
<dbReference type="AlphaFoldDB" id="A0A6F8XZP4"/>
<keyword evidence="2 9" id="KW-0813">Transport</keyword>
<dbReference type="HAMAP" id="MF_01463_B">
    <property type="entry name" value="SecD_B"/>
    <property type="match status" value="1"/>
</dbReference>
<dbReference type="InterPro" id="IPR048631">
    <property type="entry name" value="SecD_1st"/>
</dbReference>
<keyword evidence="8 9" id="KW-0472">Membrane</keyword>
<evidence type="ECO:0000256" key="5">
    <source>
        <dbReference type="ARBA" id="ARBA00022927"/>
    </source>
</evidence>
<comment type="function">
    <text evidence="9">Part of the Sec protein translocase complex. Interacts with the SecYEG preprotein conducting channel. SecDF uses the proton motive force (PMF) to complete protein translocation after the ATP-dependent function of SecA.</text>
</comment>
<keyword evidence="14" id="KW-1185">Reference proteome</keyword>
<feature type="transmembrane region" description="Helical" evidence="9">
    <location>
        <begin position="394"/>
        <end position="416"/>
    </location>
</feature>
<dbReference type="NCBIfam" id="TIGR00916">
    <property type="entry name" value="2A0604s01"/>
    <property type="match status" value="1"/>
</dbReference>
<evidence type="ECO:0000313" key="13">
    <source>
        <dbReference type="EMBL" id="BCB79259.1"/>
    </source>
</evidence>
<keyword evidence="5 9" id="KW-0653">Protein transport</keyword>
<evidence type="ECO:0000256" key="3">
    <source>
        <dbReference type="ARBA" id="ARBA00022475"/>
    </source>
</evidence>
<comment type="subcellular location">
    <subcellularLocation>
        <location evidence="1 9">Cell membrane</location>
        <topology evidence="1 9">Multi-pass membrane protein</topology>
    </subcellularLocation>
</comment>
<dbReference type="Pfam" id="PF02355">
    <property type="entry name" value="SecD_SecF_C"/>
    <property type="match status" value="1"/>
</dbReference>
<keyword evidence="7 9" id="KW-0811">Translocation</keyword>
<accession>A0A6F8XZP4</accession>
<evidence type="ECO:0000259" key="11">
    <source>
        <dbReference type="Pfam" id="PF21760"/>
    </source>
</evidence>
<dbReference type="Gene3D" id="3.30.1360.200">
    <property type="match status" value="1"/>
</dbReference>
<feature type="domain" description="Protein export membrane protein SecD/SecF C-terminal" evidence="10">
    <location>
        <begin position="249"/>
        <end position="416"/>
    </location>
</feature>
<keyword evidence="4 9" id="KW-0812">Transmembrane</keyword>
<gene>
    <name evidence="9" type="primary">secD</name>
    <name evidence="13" type="ORF">Pflav_056690</name>
</gene>